<protein>
    <submittedName>
        <fullName evidence="3">Sirohydrochlorin cobaltochelatase</fullName>
    </submittedName>
</protein>
<dbReference type="GO" id="GO:0019251">
    <property type="term" value="P:anaerobic cobalamin biosynthetic process"/>
    <property type="evidence" value="ECO:0007669"/>
    <property type="project" value="InterPro"/>
</dbReference>
<evidence type="ECO:0000313" key="4">
    <source>
        <dbReference type="Proteomes" id="UP000607645"/>
    </source>
</evidence>
<dbReference type="EMBL" id="JACOPQ010000019">
    <property type="protein sequence ID" value="MBC5738664.1"/>
    <property type="molecule type" value="Genomic_DNA"/>
</dbReference>
<gene>
    <name evidence="3" type="ORF">H8S62_16760</name>
</gene>
<dbReference type="CDD" id="cd03413">
    <property type="entry name" value="CbiK_C"/>
    <property type="match status" value="1"/>
</dbReference>
<keyword evidence="2" id="KW-0170">Cobalt</keyword>
<dbReference type="Pfam" id="PF06180">
    <property type="entry name" value="CbiK"/>
    <property type="match status" value="1"/>
</dbReference>
<organism evidence="3 4">
    <name type="scientific">Lawsonibacter faecis</name>
    <dbReference type="NCBI Taxonomy" id="2763052"/>
    <lineage>
        <taxon>Bacteria</taxon>
        <taxon>Bacillati</taxon>
        <taxon>Bacillota</taxon>
        <taxon>Clostridia</taxon>
        <taxon>Eubacteriales</taxon>
        <taxon>Oscillospiraceae</taxon>
        <taxon>Lawsonibacter</taxon>
    </lineage>
</organism>
<dbReference type="AlphaFoldDB" id="A0A8J6ME42"/>
<feature type="binding site" evidence="2">
    <location>
        <position position="178"/>
    </location>
    <ligand>
        <name>Co(2+)</name>
        <dbReference type="ChEBI" id="CHEBI:48828"/>
    </ligand>
</feature>
<dbReference type="Proteomes" id="UP000607645">
    <property type="component" value="Unassembled WGS sequence"/>
</dbReference>
<keyword evidence="2" id="KW-0479">Metal-binding</keyword>
<feature type="binding site" evidence="2">
    <location>
        <position position="147"/>
    </location>
    <ligand>
        <name>Co(2+)</name>
        <dbReference type="ChEBI" id="CHEBI:48828"/>
    </ligand>
</feature>
<evidence type="ECO:0000256" key="1">
    <source>
        <dbReference type="PIRSR" id="PIRSR033579-1"/>
    </source>
</evidence>
<keyword evidence="4" id="KW-1185">Reference proteome</keyword>
<comment type="caution">
    <text evidence="3">The sequence shown here is derived from an EMBL/GenBank/DDBJ whole genome shotgun (WGS) entry which is preliminary data.</text>
</comment>
<feature type="active site" description="Proton acceptor" evidence="1">
    <location>
        <position position="147"/>
    </location>
</feature>
<dbReference type="Gene3D" id="3.40.50.1400">
    <property type="match status" value="2"/>
</dbReference>
<accession>A0A8J6ME42</accession>
<sequence length="263" mass="28827">MDEKKAILAVSFGTSHADTLARTIGAIEAELAAAFPKRAFRRAFTSGMICRKLKARDGLDIPSAAEALEDLLREGCTDVVIQPTHVINGEEYDKLLAQAEPCRSRFARLSVGAPLLTTVEDYHALAAAVLAELPEEREDTAMIFMGHGTEHYVNPSYAQLEYVFHDLGRRDVLIGTVEGYPALEQVLRRMAERPEVKRAVLCPLMVVAGDHAKNDLAGADEDSWKSRLESLGYEVLCNLKGLGEYRGVREMFVGHALAAAGEE</sequence>
<dbReference type="GO" id="GO:0046872">
    <property type="term" value="F:metal ion binding"/>
    <property type="evidence" value="ECO:0007669"/>
    <property type="project" value="UniProtKB-KW"/>
</dbReference>
<dbReference type="PIRSF" id="PIRSF033579">
    <property type="entry name" value="Anaer_Co_chel"/>
    <property type="match status" value="1"/>
</dbReference>
<reference evidence="3" key="1">
    <citation type="submission" date="2020-08" db="EMBL/GenBank/DDBJ databases">
        <title>Genome public.</title>
        <authorList>
            <person name="Liu C."/>
            <person name="Sun Q."/>
        </authorList>
    </citation>
    <scope>NUCLEOTIDE SEQUENCE</scope>
    <source>
        <strain evidence="3">NSJ-52</strain>
    </source>
</reference>
<dbReference type="RefSeq" id="WP_186920330.1">
    <property type="nucleotide sequence ID" value="NZ_JACOPQ010000019.1"/>
</dbReference>
<dbReference type="CDD" id="cd03412">
    <property type="entry name" value="CbiK_N"/>
    <property type="match status" value="1"/>
</dbReference>
<evidence type="ECO:0000256" key="2">
    <source>
        <dbReference type="PIRSR" id="PIRSR033579-3"/>
    </source>
</evidence>
<dbReference type="SUPFAM" id="SSF53800">
    <property type="entry name" value="Chelatase"/>
    <property type="match status" value="1"/>
</dbReference>
<name>A0A8J6ME42_9FIRM</name>
<proteinExistence type="predicted"/>
<feature type="binding site" evidence="2">
    <location>
        <position position="211"/>
    </location>
    <ligand>
        <name>Co(2+)</name>
        <dbReference type="ChEBI" id="CHEBI:48828"/>
    </ligand>
</feature>
<evidence type="ECO:0000313" key="3">
    <source>
        <dbReference type="EMBL" id="MBC5738664.1"/>
    </source>
</evidence>
<dbReference type="InterPro" id="IPR010388">
    <property type="entry name" value="Anaerobic_Co-chelatase"/>
</dbReference>
<dbReference type="GO" id="GO:0016852">
    <property type="term" value="F:sirohydrochlorin cobaltochelatase activity"/>
    <property type="evidence" value="ECO:0007669"/>
    <property type="project" value="InterPro"/>
</dbReference>